<dbReference type="RefSeq" id="WP_346248984.1">
    <property type="nucleotide sequence ID" value="NZ_JBDIZK010000020.1"/>
</dbReference>
<sequence length="69" mass="7530">MTSAIDRAAELLFGNAERVLVNVRFLCGGEPNLSAEHLAEQIVLSETQIRAGRAREIVNVDEYLTSLSA</sequence>
<gene>
    <name evidence="1" type="ORF">TPR58_22370</name>
</gene>
<evidence type="ECO:0008006" key="3">
    <source>
        <dbReference type="Google" id="ProtNLM"/>
    </source>
</evidence>
<evidence type="ECO:0000313" key="1">
    <source>
        <dbReference type="EMBL" id="MEN3749935.1"/>
    </source>
</evidence>
<organism evidence="1 2">
    <name type="scientific">Sphingomonas rustica</name>
    <dbReference type="NCBI Taxonomy" id="3103142"/>
    <lineage>
        <taxon>Bacteria</taxon>
        <taxon>Pseudomonadati</taxon>
        <taxon>Pseudomonadota</taxon>
        <taxon>Alphaproteobacteria</taxon>
        <taxon>Sphingomonadales</taxon>
        <taxon>Sphingomonadaceae</taxon>
        <taxon>Sphingomonas</taxon>
    </lineage>
</organism>
<protein>
    <recommendedName>
        <fullName evidence="3">RNA polymerase sigma-70 region 4 domain-containing protein</fullName>
    </recommendedName>
</protein>
<dbReference type="EMBL" id="JBDIZK010000020">
    <property type="protein sequence ID" value="MEN3749935.1"/>
    <property type="molecule type" value="Genomic_DNA"/>
</dbReference>
<evidence type="ECO:0000313" key="2">
    <source>
        <dbReference type="Proteomes" id="UP001427805"/>
    </source>
</evidence>
<comment type="caution">
    <text evidence="1">The sequence shown here is derived from an EMBL/GenBank/DDBJ whole genome shotgun (WGS) entry which is preliminary data.</text>
</comment>
<proteinExistence type="predicted"/>
<reference evidence="1 2" key="1">
    <citation type="submission" date="2024-05" db="EMBL/GenBank/DDBJ databases">
        <title>Sphingomonas sp. HF-S3 16S ribosomal RNA gene Genome sequencing and assembly.</title>
        <authorList>
            <person name="Lee H."/>
        </authorList>
    </citation>
    <scope>NUCLEOTIDE SEQUENCE [LARGE SCALE GENOMIC DNA]</scope>
    <source>
        <strain evidence="1 2">HF-S3</strain>
    </source>
</reference>
<dbReference type="Proteomes" id="UP001427805">
    <property type="component" value="Unassembled WGS sequence"/>
</dbReference>
<keyword evidence="2" id="KW-1185">Reference proteome</keyword>
<accession>A0ABV0BIL9</accession>
<name>A0ABV0BIL9_9SPHN</name>